<evidence type="ECO:0000256" key="6">
    <source>
        <dbReference type="ARBA" id="ARBA00023235"/>
    </source>
</evidence>
<dbReference type="InterPro" id="IPR028614">
    <property type="entry name" value="GDP_fucose/colitose_synth"/>
</dbReference>
<feature type="binding site" evidence="9">
    <location>
        <position position="210"/>
    </location>
    <ligand>
        <name>substrate</name>
    </ligand>
</feature>
<evidence type="ECO:0000313" key="11">
    <source>
        <dbReference type="EMBL" id="THD67737.1"/>
    </source>
</evidence>
<dbReference type="PANTHER" id="PTHR43238:SF1">
    <property type="entry name" value="GDP-L-FUCOSE SYNTHASE"/>
    <property type="match status" value="1"/>
</dbReference>
<accession>A0A4S3M131</accession>
<dbReference type="GO" id="GO:0016853">
    <property type="term" value="F:isomerase activity"/>
    <property type="evidence" value="ECO:0007669"/>
    <property type="project" value="UniProtKB-KW"/>
</dbReference>
<dbReference type="HAMAP" id="MF_00956">
    <property type="entry name" value="GDP_fucose_synth"/>
    <property type="match status" value="1"/>
</dbReference>
<evidence type="ECO:0000256" key="7">
    <source>
        <dbReference type="ARBA" id="ARBA00023268"/>
    </source>
</evidence>
<proteinExistence type="inferred from homology"/>
<evidence type="ECO:0000256" key="5">
    <source>
        <dbReference type="ARBA" id="ARBA00023002"/>
    </source>
</evidence>
<dbReference type="Pfam" id="PF01370">
    <property type="entry name" value="Epimerase"/>
    <property type="match status" value="1"/>
</dbReference>
<dbReference type="OrthoDB" id="9811425at2"/>
<keyword evidence="6 9" id="KW-0413">Isomerase</keyword>
<gene>
    <name evidence="9" type="primary">fcl</name>
    <name evidence="11" type="ORF">E7Z59_08770</name>
</gene>
<feature type="site" description="Important for catalytic activity" evidence="9">
    <location>
        <position position="115"/>
    </location>
</feature>
<comment type="similarity">
    <text evidence="2 9">Belongs to the NAD(P)-dependent epimerase/dehydratase family. Fucose synthase subfamily.</text>
</comment>
<dbReference type="FunFam" id="3.40.50.720:FF:000101">
    <property type="entry name" value="GDP-L-fucose synthase"/>
    <property type="match status" value="1"/>
</dbReference>
<feature type="binding site" evidence="9">
    <location>
        <position position="277"/>
    </location>
    <ligand>
        <name>substrate</name>
    </ligand>
</feature>
<reference evidence="11 12" key="1">
    <citation type="submission" date="2019-04" db="EMBL/GenBank/DDBJ databases">
        <title>Draft genome sequence of Robertkochia marina CC-AMO-30D.</title>
        <authorList>
            <person name="Hameed A."/>
            <person name="Lin S.-Y."/>
            <person name="Shahina M."/>
            <person name="Lai W.-A."/>
            <person name="Young C.-C."/>
        </authorList>
    </citation>
    <scope>NUCLEOTIDE SEQUENCE [LARGE SCALE GENOMIC DNA]</scope>
    <source>
        <strain evidence="11 12">CC-AMO-30D</strain>
    </source>
</reference>
<feature type="binding site" evidence="9">
    <location>
        <begin position="171"/>
        <end position="174"/>
    </location>
    <ligand>
        <name>NADP(+)</name>
        <dbReference type="ChEBI" id="CHEBI:58349"/>
    </ligand>
</feature>
<comment type="pathway">
    <text evidence="1 9">Nucleotide-sugar biosynthesis; GDP-L-fucose biosynthesis via de novo pathway; GDP-L-fucose from GDP-alpha-D-mannose: step 2/2.</text>
</comment>
<dbReference type="GO" id="GO:0070401">
    <property type="term" value="F:NADP+ binding"/>
    <property type="evidence" value="ECO:0007669"/>
    <property type="project" value="UniProtKB-UniRule"/>
</dbReference>
<comment type="function">
    <text evidence="9">Catalyzes the two-step NADP-dependent conversion of GDP-4-dehydro-6-deoxy-D-mannose to GDP-fucose, involving an epimerase and a reductase reaction.</text>
</comment>
<keyword evidence="12" id="KW-1185">Reference proteome</keyword>
<dbReference type="EMBL" id="SSMC01000002">
    <property type="protein sequence ID" value="THD67737.1"/>
    <property type="molecule type" value="Genomic_DNA"/>
</dbReference>
<dbReference type="SUPFAM" id="SSF51735">
    <property type="entry name" value="NAD(P)-binding Rossmann-fold domains"/>
    <property type="match status" value="1"/>
</dbReference>
<evidence type="ECO:0000256" key="1">
    <source>
        <dbReference type="ARBA" id="ARBA00004883"/>
    </source>
</evidence>
<comment type="catalytic activity">
    <reaction evidence="8 9">
        <text>GDP-beta-L-fucose + NADP(+) = GDP-4-dehydro-alpha-D-rhamnose + NADPH + H(+)</text>
        <dbReference type="Rhea" id="RHEA:18885"/>
        <dbReference type="ChEBI" id="CHEBI:15378"/>
        <dbReference type="ChEBI" id="CHEBI:57273"/>
        <dbReference type="ChEBI" id="CHEBI:57783"/>
        <dbReference type="ChEBI" id="CHEBI:57964"/>
        <dbReference type="ChEBI" id="CHEBI:58349"/>
        <dbReference type="EC" id="1.1.1.271"/>
    </reaction>
</comment>
<keyword evidence="4 9" id="KW-0521">NADP</keyword>
<evidence type="ECO:0000259" key="10">
    <source>
        <dbReference type="Pfam" id="PF01370"/>
    </source>
</evidence>
<feature type="binding site" evidence="9">
    <location>
        <position position="187"/>
    </location>
    <ligand>
        <name>NADP(+)</name>
        <dbReference type="ChEBI" id="CHEBI:58349"/>
    </ligand>
</feature>
<dbReference type="EC" id="1.1.1.271" evidence="3 9"/>
<dbReference type="Gene3D" id="3.90.25.10">
    <property type="entry name" value="UDP-galactose 4-epimerase, domain 1"/>
    <property type="match status" value="1"/>
</dbReference>
<dbReference type="Gene3D" id="3.40.50.720">
    <property type="entry name" value="NAD(P)-binding Rossmann-like Domain"/>
    <property type="match status" value="1"/>
</dbReference>
<feature type="binding site" evidence="9">
    <location>
        <position position="195"/>
    </location>
    <ligand>
        <name>substrate</name>
    </ligand>
</feature>
<feature type="domain" description="NAD-dependent epimerase/dehydratase" evidence="10">
    <location>
        <begin position="14"/>
        <end position="245"/>
    </location>
</feature>
<evidence type="ECO:0000256" key="2">
    <source>
        <dbReference type="ARBA" id="ARBA00005959"/>
    </source>
</evidence>
<feature type="binding site" evidence="9">
    <location>
        <position position="148"/>
    </location>
    <ligand>
        <name>NADP(+)</name>
        <dbReference type="ChEBI" id="CHEBI:58349"/>
    </ligand>
</feature>
<evidence type="ECO:0000256" key="4">
    <source>
        <dbReference type="ARBA" id="ARBA00022857"/>
    </source>
</evidence>
<dbReference type="GO" id="GO:0042351">
    <property type="term" value="P:'de novo' GDP-L-fucose biosynthetic process"/>
    <property type="evidence" value="ECO:0007669"/>
    <property type="project" value="UniProtKB-UniRule"/>
</dbReference>
<dbReference type="Proteomes" id="UP000305939">
    <property type="component" value="Unassembled WGS sequence"/>
</dbReference>
<name>A0A4S3M131_9FLAO</name>
<keyword evidence="7 9" id="KW-0511">Multifunctional enzyme</keyword>
<feature type="site" description="Important for catalytic activity" evidence="9">
    <location>
        <position position="117"/>
    </location>
</feature>
<dbReference type="CDD" id="cd05239">
    <property type="entry name" value="GDP_FS_SDR_e"/>
    <property type="match status" value="1"/>
</dbReference>
<evidence type="ECO:0000313" key="12">
    <source>
        <dbReference type="Proteomes" id="UP000305939"/>
    </source>
</evidence>
<protein>
    <recommendedName>
        <fullName evidence="3 9">GDP-L-fucose synthase</fullName>
        <ecNumber evidence="3 9">1.1.1.271</ecNumber>
    </recommendedName>
    <alternativeName>
        <fullName evidence="9">GDP-4-keto-6-deoxy-D-mannose-3,5-epimerase-4-reductase</fullName>
    </alternativeName>
</protein>
<dbReference type="AlphaFoldDB" id="A0A4S3M131"/>
<dbReference type="PANTHER" id="PTHR43238">
    <property type="entry name" value="GDP-L-FUCOSE SYNTHASE"/>
    <property type="match status" value="1"/>
</dbReference>
<feature type="binding site" evidence="9">
    <location>
        <begin position="113"/>
        <end position="116"/>
    </location>
    <ligand>
        <name>NADP(+)</name>
        <dbReference type="ChEBI" id="CHEBI:58349"/>
    </ligand>
</feature>
<organism evidence="11 12">
    <name type="scientific">Robertkochia marina</name>
    <dbReference type="NCBI Taxonomy" id="1227945"/>
    <lineage>
        <taxon>Bacteria</taxon>
        <taxon>Pseudomonadati</taxon>
        <taxon>Bacteroidota</taxon>
        <taxon>Flavobacteriia</taxon>
        <taxon>Flavobacteriales</taxon>
        <taxon>Flavobacteriaceae</taxon>
        <taxon>Robertkochia</taxon>
    </lineage>
</organism>
<dbReference type="UniPathway" id="UPA00128">
    <property type="reaction ID" value="UER00191"/>
</dbReference>
<dbReference type="GO" id="GO:0050577">
    <property type="term" value="F:GDP-L-fucose synthase activity"/>
    <property type="evidence" value="ECO:0007669"/>
    <property type="project" value="UniProtKB-UniRule"/>
</dbReference>
<feature type="binding site" evidence="9">
    <location>
        <begin position="18"/>
        <end position="24"/>
    </location>
    <ligand>
        <name>NADP(+)</name>
        <dbReference type="ChEBI" id="CHEBI:58349"/>
    </ligand>
</feature>
<evidence type="ECO:0000256" key="8">
    <source>
        <dbReference type="ARBA" id="ARBA00051935"/>
    </source>
</evidence>
<comment type="caution">
    <text evidence="11">The sequence shown here is derived from an EMBL/GenBank/DDBJ whole genome shotgun (WGS) entry which is preliminary data.</text>
</comment>
<evidence type="ECO:0000256" key="9">
    <source>
        <dbReference type="HAMAP-Rule" id="MF_00956"/>
    </source>
</evidence>
<sequence>MEINPINITKDSKIYIAGYRGMVGSAIWRALSKAGYTNLVGKSSKELDLRNQQSVKSFFAEEKPDAVIDAAARVGGILANRDYPYQFLMENLQIQNNLIDEAKKAGVEKFIFLGSSCIYPKLAPQPLKEEYLLTGPLEPTNQWYAIAKIAGIKACESIREQYGWDYVSLMPTNLYGPNDNFDLKTSHVLPAMIRKFHEAKAAGHTPVTLWGTGSPLREFLHVDDLARAVVFALENRLEDHLYNIGTGTDLTIKALAEMIQDITQHKGEILWDSDKPDGTPRKLLDVSKINQQGWQAQISLEEGILSTYQWFLEHIEELKEVKL</sequence>
<feature type="binding site" evidence="9">
    <location>
        <position position="217"/>
    </location>
    <ligand>
        <name>substrate</name>
    </ligand>
</feature>
<feature type="active site" description="Proton donor/acceptor" evidence="9">
    <location>
        <position position="144"/>
    </location>
</feature>
<evidence type="ECO:0000256" key="3">
    <source>
        <dbReference type="ARBA" id="ARBA00012371"/>
    </source>
</evidence>
<dbReference type="InterPro" id="IPR001509">
    <property type="entry name" value="Epimerase_deHydtase"/>
</dbReference>
<dbReference type="InterPro" id="IPR036291">
    <property type="entry name" value="NAD(P)-bd_dom_sf"/>
</dbReference>
<keyword evidence="5 9" id="KW-0560">Oxidoreductase</keyword>